<dbReference type="SUPFAM" id="SSF53254">
    <property type="entry name" value="Phosphoglycerate mutase-like"/>
    <property type="match status" value="1"/>
</dbReference>
<comment type="caution">
    <text evidence="1">The sequence shown here is derived from an EMBL/GenBank/DDBJ whole genome shotgun (WGS) entry which is preliminary data.</text>
</comment>
<dbReference type="RefSeq" id="WP_066712558.1">
    <property type="nucleotide sequence ID" value="NZ_JARFNM010000001.1"/>
</dbReference>
<evidence type="ECO:0000313" key="1">
    <source>
        <dbReference type="EMBL" id="KXB42504.1"/>
    </source>
</evidence>
<dbReference type="AlphaFoldDB" id="A0A133YH26"/>
<evidence type="ECO:0000313" key="2">
    <source>
        <dbReference type="Proteomes" id="UP000070080"/>
    </source>
</evidence>
<dbReference type="InterPro" id="IPR013078">
    <property type="entry name" value="His_Pase_superF_clade-1"/>
</dbReference>
<accession>A0A133YH26</accession>
<dbReference type="OrthoDB" id="9781415at2"/>
<organism evidence="1 2">
    <name type="scientific">Amygdalobacter nucleatus</name>
    <dbReference type="NCBI Taxonomy" id="3029274"/>
    <lineage>
        <taxon>Bacteria</taxon>
        <taxon>Bacillati</taxon>
        <taxon>Bacillota</taxon>
        <taxon>Clostridia</taxon>
        <taxon>Eubacteriales</taxon>
        <taxon>Oscillospiraceae</taxon>
        <taxon>Amygdalobacter</taxon>
    </lineage>
</organism>
<protein>
    <submittedName>
        <fullName evidence="1">Phosphoglycerate mutase family protein</fullName>
    </submittedName>
</protein>
<reference evidence="2" key="1">
    <citation type="submission" date="2016-01" db="EMBL/GenBank/DDBJ databases">
        <authorList>
            <person name="Mitreva M."/>
            <person name="Pepin K.H."/>
            <person name="Mihindukulasuriya K.A."/>
            <person name="Fulton R."/>
            <person name="Fronick C."/>
            <person name="O'Laughlin M."/>
            <person name="Miner T."/>
            <person name="Herter B."/>
            <person name="Rosa B.A."/>
            <person name="Cordes M."/>
            <person name="Tomlinson C."/>
            <person name="Wollam A."/>
            <person name="Palsikar V.B."/>
            <person name="Mardis E.R."/>
            <person name="Wilson R.K."/>
        </authorList>
    </citation>
    <scope>NUCLEOTIDE SEQUENCE [LARGE SCALE GENOMIC DNA]</scope>
    <source>
        <strain evidence="2">KA00274</strain>
    </source>
</reference>
<dbReference type="Pfam" id="PF00300">
    <property type="entry name" value="His_Phos_1"/>
    <property type="match status" value="1"/>
</dbReference>
<dbReference type="EMBL" id="LSCV01000002">
    <property type="protein sequence ID" value="KXB42504.1"/>
    <property type="molecule type" value="Genomic_DNA"/>
</dbReference>
<gene>
    <name evidence="1" type="ORF">HMPREF1872_00180</name>
</gene>
<name>A0A133YH26_9FIRM</name>
<keyword evidence="2" id="KW-1185">Reference proteome</keyword>
<proteinExistence type="predicted"/>
<dbReference type="InterPro" id="IPR029033">
    <property type="entry name" value="His_PPase_superfam"/>
</dbReference>
<dbReference type="STRING" id="1497955.HMPREF1872_00180"/>
<sequence length="209" mass="23896">MTLVYLLVPVETEFDERGKIQGRSDAKLAKTAEAPIPSLKHILQTLDLKTAYISPQERAIYTSELANLTIKAEINNLMDWDFGVFEAQRNFLLPKLPADDYGDFFKRYGYGGETASEVNQRLEKAIFAVKKEAQADKLLLISGQHAIYNFYLQHTDEAKRNLRKADFEPCSLHAFTVTDDKITYNQSYFCTLAPEQLNAVPNESEYVQW</sequence>
<dbReference type="Gene3D" id="3.40.50.1240">
    <property type="entry name" value="Phosphoglycerate mutase-like"/>
    <property type="match status" value="1"/>
</dbReference>
<dbReference type="Proteomes" id="UP000070080">
    <property type="component" value="Unassembled WGS sequence"/>
</dbReference>